<protein>
    <submittedName>
        <fullName evidence="6">Glycine/betaine ABC transporter</fullName>
    </submittedName>
</protein>
<dbReference type="SUPFAM" id="SSF53850">
    <property type="entry name" value="Periplasmic binding protein-like II"/>
    <property type="match status" value="2"/>
</dbReference>
<keyword evidence="4" id="KW-0472">Membrane</keyword>
<comment type="caution">
    <text evidence="6">The sequence shown here is derived from an EMBL/GenBank/DDBJ whole genome shotgun (WGS) entry which is preliminary data.</text>
</comment>
<name>A0A553ZX03_9BACI</name>
<evidence type="ECO:0000259" key="5">
    <source>
        <dbReference type="Pfam" id="PF04069"/>
    </source>
</evidence>
<sequence length="286" mass="31289">MKQVIKVLTGCTIAATLAACGNQSSGEESVQIDEIMGVDPGAGVMMNTEEAITEYELDIHLQHSSDPAMTAALGEAYANEEPIAVTASYPHWIFLAYDLKYLDDPKDVYGDTENIHTFTRVGLEDEAPEAFAVLDQFHWEPDDIGEVMLDVFEGKEPTEAAGTWVENHQDKVSEWTNGVEPVSGKTITLSYVSWDSETASTHVVAKVLEDLGYNVELTQLEPAFMWASIHSGDADAMVGGWLPKTHGAYLEEYNDNIVDLGANLEGARIGLAVPEYLDIDSIEDLK</sequence>
<gene>
    <name evidence="6" type="ORF">FN960_13880</name>
</gene>
<dbReference type="PROSITE" id="PS51257">
    <property type="entry name" value="PROKAR_LIPOPROTEIN"/>
    <property type="match status" value="1"/>
</dbReference>
<keyword evidence="7" id="KW-1185">Reference proteome</keyword>
<evidence type="ECO:0000256" key="2">
    <source>
        <dbReference type="ARBA" id="ARBA00022448"/>
    </source>
</evidence>
<dbReference type="AlphaFoldDB" id="A0A553ZX03"/>
<reference evidence="6 7" key="1">
    <citation type="submission" date="2019-07" db="EMBL/GenBank/DDBJ databases">
        <authorList>
            <person name="Park Y.J."/>
            <person name="Jeong S.E."/>
            <person name="Jung H.S."/>
        </authorList>
    </citation>
    <scope>NUCLEOTIDE SEQUENCE [LARGE SCALE GENOMIC DNA]</scope>
    <source>
        <strain evidence="7">P16(2019)</strain>
    </source>
</reference>
<comment type="subcellular location">
    <subcellularLocation>
        <location evidence="1">Cell membrane</location>
    </subcellularLocation>
</comment>
<dbReference type="GO" id="GO:0015226">
    <property type="term" value="F:carnitine transmembrane transporter activity"/>
    <property type="evidence" value="ECO:0007669"/>
    <property type="project" value="TreeGrafter"/>
</dbReference>
<evidence type="ECO:0000313" key="6">
    <source>
        <dbReference type="EMBL" id="TSB45989.1"/>
    </source>
</evidence>
<dbReference type="GO" id="GO:0005275">
    <property type="term" value="F:amine transmembrane transporter activity"/>
    <property type="evidence" value="ECO:0007669"/>
    <property type="project" value="TreeGrafter"/>
</dbReference>
<dbReference type="InterPro" id="IPR007210">
    <property type="entry name" value="ABC_Gly_betaine_transp_sub-bd"/>
</dbReference>
<evidence type="ECO:0000313" key="7">
    <source>
        <dbReference type="Proteomes" id="UP000318521"/>
    </source>
</evidence>
<evidence type="ECO:0000256" key="4">
    <source>
        <dbReference type="ARBA" id="ARBA00023136"/>
    </source>
</evidence>
<feature type="domain" description="ABC-type glycine betaine transport system substrate-binding" evidence="5">
    <location>
        <begin position="185"/>
        <end position="286"/>
    </location>
</feature>
<accession>A0A553ZX03</accession>
<dbReference type="PANTHER" id="PTHR47737:SF1">
    <property type="entry name" value="GLYCINE BETAINE_PROLINE BETAINE TRANSPORT SYSTEM PERMEASE PROTEIN PROW"/>
    <property type="match status" value="1"/>
</dbReference>
<keyword evidence="2" id="KW-0813">Transport</keyword>
<dbReference type="GO" id="GO:0015871">
    <property type="term" value="P:choline transport"/>
    <property type="evidence" value="ECO:0007669"/>
    <property type="project" value="TreeGrafter"/>
</dbReference>
<evidence type="ECO:0000256" key="1">
    <source>
        <dbReference type="ARBA" id="ARBA00004236"/>
    </source>
</evidence>
<keyword evidence="3" id="KW-1003">Cell membrane</keyword>
<dbReference type="GO" id="GO:0043190">
    <property type="term" value="C:ATP-binding cassette (ABC) transporter complex"/>
    <property type="evidence" value="ECO:0007669"/>
    <property type="project" value="InterPro"/>
</dbReference>
<dbReference type="OrthoDB" id="9787902at2"/>
<dbReference type="Pfam" id="PF04069">
    <property type="entry name" value="OpuAC"/>
    <property type="match status" value="2"/>
</dbReference>
<evidence type="ECO:0000256" key="3">
    <source>
        <dbReference type="ARBA" id="ARBA00022475"/>
    </source>
</evidence>
<dbReference type="GO" id="GO:0031460">
    <property type="term" value="P:glycine betaine transport"/>
    <property type="evidence" value="ECO:0007669"/>
    <property type="project" value="TreeGrafter"/>
</dbReference>
<feature type="domain" description="ABC-type glycine betaine transport system substrate-binding" evidence="5">
    <location>
        <begin position="33"/>
        <end position="166"/>
    </location>
</feature>
<dbReference type="Gene3D" id="3.10.105.10">
    <property type="entry name" value="Dipeptide-binding Protein, Domain 3"/>
    <property type="match status" value="1"/>
</dbReference>
<proteinExistence type="predicted"/>
<dbReference type="PANTHER" id="PTHR47737">
    <property type="entry name" value="GLYCINE BETAINE/PROLINE BETAINE TRANSPORT SYSTEM PERMEASE PROTEIN PROW"/>
    <property type="match status" value="1"/>
</dbReference>
<organism evidence="6 7">
    <name type="scientific">Alkalicoccobacillus porphyridii</name>
    <dbReference type="NCBI Taxonomy" id="2597270"/>
    <lineage>
        <taxon>Bacteria</taxon>
        <taxon>Bacillati</taxon>
        <taxon>Bacillota</taxon>
        <taxon>Bacilli</taxon>
        <taxon>Bacillales</taxon>
        <taxon>Bacillaceae</taxon>
        <taxon>Alkalicoccobacillus</taxon>
    </lineage>
</organism>
<dbReference type="Proteomes" id="UP000318521">
    <property type="component" value="Unassembled WGS sequence"/>
</dbReference>
<dbReference type="RefSeq" id="WP_143849329.1">
    <property type="nucleotide sequence ID" value="NZ_VLXZ01000008.1"/>
</dbReference>
<dbReference type="Gene3D" id="3.40.190.100">
    <property type="entry name" value="Glycine betaine-binding periplasmic protein, domain 2"/>
    <property type="match status" value="1"/>
</dbReference>
<dbReference type="EMBL" id="VLXZ01000008">
    <property type="protein sequence ID" value="TSB45989.1"/>
    <property type="molecule type" value="Genomic_DNA"/>
</dbReference>